<name>A0A090ADU9_9GAMM</name>
<evidence type="ECO:0008006" key="3">
    <source>
        <dbReference type="Google" id="ProtNLM"/>
    </source>
</evidence>
<reference evidence="1 2" key="1">
    <citation type="journal article" date="2014" name="ISME J.">
        <title>Ecophysiology of Thioploca ingrica as revealed by the complete genome sequence supplemented with proteomic evidence.</title>
        <authorList>
            <person name="Kojima H."/>
            <person name="Ogura Y."/>
            <person name="Yamamoto N."/>
            <person name="Togashi T."/>
            <person name="Mori H."/>
            <person name="Watanabe T."/>
            <person name="Nemoto F."/>
            <person name="Kurokawa K."/>
            <person name="Hayashi T."/>
            <person name="Fukui M."/>
        </authorList>
    </citation>
    <scope>NUCLEOTIDE SEQUENCE [LARGE SCALE GENOMIC DNA]</scope>
</reference>
<proteinExistence type="predicted"/>
<dbReference type="SUPFAM" id="SSF52266">
    <property type="entry name" value="SGNH hydrolase"/>
    <property type="match status" value="1"/>
</dbReference>
<dbReference type="Gene3D" id="3.40.50.1110">
    <property type="entry name" value="SGNH hydrolase"/>
    <property type="match status" value="1"/>
</dbReference>
<accession>A0A090ADU9</accession>
<evidence type="ECO:0000313" key="1">
    <source>
        <dbReference type="EMBL" id="BAP55039.1"/>
    </source>
</evidence>
<dbReference type="EMBL" id="AP014633">
    <property type="protein sequence ID" value="BAP55039.1"/>
    <property type="molecule type" value="Genomic_DNA"/>
</dbReference>
<dbReference type="Proteomes" id="UP000031623">
    <property type="component" value="Chromosome"/>
</dbReference>
<dbReference type="InterPro" id="IPR036514">
    <property type="entry name" value="SGNH_hydro_sf"/>
</dbReference>
<dbReference type="KEGG" id="tig:THII_0742"/>
<dbReference type="OrthoDB" id="8477981at2"/>
<gene>
    <name evidence="1" type="ORF">THII_0742</name>
</gene>
<sequence length="386" mass="44499">MQFIKIITINLLIFFVLLLLLEAMGQLVAWLRPSYEVLYLQPDRAVGWKQVPNLSWRWTGHYWYAVDFSVPIKTNPLGFRDIAREFSKPNGVKRVVLLGDSLIEAVQVPLEKTAGYLLEQKLKVSLQNTLNQSEKWEVLNFGISNYGVGQYLLTYEEYAKKYSPDYVAIFVAYFHMARTVSKYEGGAFPDTKNEQFWVRPVFKIENDRLVRLPAEDFDKFVTLQEEQIKNGFDRQRMRKKIQLITLYQGKILLQQIKNWGRKFYRKYIKITPTQNHPLIDSEVLKVNLKVIEVLGEQVKNSGAHLIVIDASQYFGDQESVSNALKELSTENGFGYIPLYDFLLKANANGISTTWAHDGHFNEAGNVILANALADWIAQNSLTTKLQ</sequence>
<dbReference type="GO" id="GO:0016788">
    <property type="term" value="F:hydrolase activity, acting on ester bonds"/>
    <property type="evidence" value="ECO:0007669"/>
    <property type="project" value="UniProtKB-ARBA"/>
</dbReference>
<dbReference type="STRING" id="40754.THII_0742"/>
<keyword evidence="2" id="KW-1185">Reference proteome</keyword>
<evidence type="ECO:0000313" key="2">
    <source>
        <dbReference type="Proteomes" id="UP000031623"/>
    </source>
</evidence>
<dbReference type="HOGENOM" id="CLU_715589_0_0_6"/>
<organism evidence="1 2">
    <name type="scientific">Thioploca ingrica</name>
    <dbReference type="NCBI Taxonomy" id="40754"/>
    <lineage>
        <taxon>Bacteria</taxon>
        <taxon>Pseudomonadati</taxon>
        <taxon>Pseudomonadota</taxon>
        <taxon>Gammaproteobacteria</taxon>
        <taxon>Thiotrichales</taxon>
        <taxon>Thiotrichaceae</taxon>
        <taxon>Thioploca</taxon>
    </lineage>
</organism>
<protein>
    <recommendedName>
        <fullName evidence="3">SGNH hydrolase-type esterase domain-containing protein</fullName>
    </recommendedName>
</protein>
<dbReference type="AlphaFoldDB" id="A0A090ADU9"/>